<protein>
    <submittedName>
        <fullName evidence="2">Uncharacterized protein</fullName>
    </submittedName>
</protein>
<organism evidence="2 3">
    <name type="scientific">Leersia perrieri</name>
    <dbReference type="NCBI Taxonomy" id="77586"/>
    <lineage>
        <taxon>Eukaryota</taxon>
        <taxon>Viridiplantae</taxon>
        <taxon>Streptophyta</taxon>
        <taxon>Embryophyta</taxon>
        <taxon>Tracheophyta</taxon>
        <taxon>Spermatophyta</taxon>
        <taxon>Magnoliopsida</taxon>
        <taxon>Liliopsida</taxon>
        <taxon>Poales</taxon>
        <taxon>Poaceae</taxon>
        <taxon>BOP clade</taxon>
        <taxon>Oryzoideae</taxon>
        <taxon>Oryzeae</taxon>
        <taxon>Oryzinae</taxon>
        <taxon>Leersia</taxon>
    </lineage>
</organism>
<sequence>MVEGLPPELPIVDAAARLDGKSSELPENGALLKNAEESQDLGGDSVAELTSHEGKEVILVDDNDSEQEDDGSGKVDENAPRDFLRSSFVTDESNMIQGAPSASHLESPHMGVQGSIDLMEGISSNLTFNHPFGMDVNHQHQGPNQPRMLPNNFMQAQADSQGYGNQWAYPTLQLL</sequence>
<dbReference type="HOGENOM" id="CLU_1780261_0_0_1"/>
<dbReference type="eggNOG" id="ENOG502QS51">
    <property type="taxonomic scope" value="Eukaryota"/>
</dbReference>
<keyword evidence="3" id="KW-1185">Reference proteome</keyword>
<feature type="compositionally biased region" description="Basic and acidic residues" evidence="1">
    <location>
        <begin position="71"/>
        <end position="81"/>
    </location>
</feature>
<proteinExistence type="predicted"/>
<reference evidence="2" key="3">
    <citation type="submission" date="2015-04" db="UniProtKB">
        <authorList>
            <consortium name="EnsemblPlants"/>
        </authorList>
    </citation>
    <scope>IDENTIFICATION</scope>
</reference>
<dbReference type="Proteomes" id="UP000032180">
    <property type="component" value="Chromosome 2"/>
</dbReference>
<name>A0A0D9VI50_9ORYZ</name>
<reference evidence="2 3" key="1">
    <citation type="submission" date="2012-08" db="EMBL/GenBank/DDBJ databases">
        <title>Oryza genome evolution.</title>
        <authorList>
            <person name="Wing R.A."/>
        </authorList>
    </citation>
    <scope>NUCLEOTIDE SEQUENCE</scope>
</reference>
<accession>A0A0D9VI50</accession>
<feature type="region of interest" description="Disordered" evidence="1">
    <location>
        <begin position="19"/>
        <end position="81"/>
    </location>
</feature>
<evidence type="ECO:0000313" key="3">
    <source>
        <dbReference type="Proteomes" id="UP000032180"/>
    </source>
</evidence>
<feature type="compositionally biased region" description="Acidic residues" evidence="1">
    <location>
        <begin position="59"/>
        <end position="70"/>
    </location>
</feature>
<evidence type="ECO:0000256" key="1">
    <source>
        <dbReference type="SAM" id="MobiDB-lite"/>
    </source>
</evidence>
<dbReference type="AlphaFoldDB" id="A0A0D9VI50"/>
<reference evidence="3" key="2">
    <citation type="submission" date="2013-12" db="EMBL/GenBank/DDBJ databases">
        <authorList>
            <person name="Yu Y."/>
            <person name="Lee S."/>
            <person name="de Baynast K."/>
            <person name="Wissotski M."/>
            <person name="Liu L."/>
            <person name="Talag J."/>
            <person name="Goicoechea J."/>
            <person name="Angelova A."/>
            <person name="Jetty R."/>
            <person name="Kudrna D."/>
            <person name="Golser W."/>
            <person name="Rivera L."/>
            <person name="Zhang J."/>
            <person name="Wing R."/>
        </authorList>
    </citation>
    <scope>NUCLEOTIDE SEQUENCE</scope>
</reference>
<evidence type="ECO:0000313" key="2">
    <source>
        <dbReference type="EnsemblPlants" id="LPERR02G19160.1"/>
    </source>
</evidence>
<dbReference type="EnsemblPlants" id="LPERR02G19160.1">
    <property type="protein sequence ID" value="LPERR02G19160.1"/>
    <property type="gene ID" value="LPERR02G19160"/>
</dbReference>
<dbReference type="Gramene" id="LPERR02G19160.1">
    <property type="protein sequence ID" value="LPERR02G19160.1"/>
    <property type="gene ID" value="LPERR02G19160"/>
</dbReference>